<dbReference type="Proteomes" id="UP001354989">
    <property type="component" value="Plasmid pPP8"/>
</dbReference>
<evidence type="ECO:0000256" key="5">
    <source>
        <dbReference type="ARBA" id="ARBA00012756"/>
    </source>
</evidence>
<evidence type="ECO:0000256" key="6">
    <source>
        <dbReference type="ARBA" id="ARBA00022801"/>
    </source>
</evidence>
<accession>A0ABM7VMT3</accession>
<dbReference type="RefSeq" id="WP_338399484.1">
    <property type="nucleotide sequence ID" value="NZ_AP025300.1"/>
</dbReference>
<geneLocation type="plasmid" evidence="12 13">
    <name>pPP8</name>
</geneLocation>
<dbReference type="InterPro" id="IPR013783">
    <property type="entry name" value="Ig-like_fold"/>
</dbReference>
<evidence type="ECO:0000313" key="13">
    <source>
        <dbReference type="Proteomes" id="UP001354989"/>
    </source>
</evidence>
<dbReference type="InterPro" id="IPR006102">
    <property type="entry name" value="Ig-like_GH2"/>
</dbReference>
<dbReference type="InterPro" id="IPR006104">
    <property type="entry name" value="Glyco_hydro_2_N"/>
</dbReference>
<proteinExistence type="inferred from homology"/>
<dbReference type="InterPro" id="IPR036156">
    <property type="entry name" value="Beta-gal/glucu_dom_sf"/>
</dbReference>
<dbReference type="SUPFAM" id="SSF74650">
    <property type="entry name" value="Galactose mutarotase-like"/>
    <property type="match status" value="1"/>
</dbReference>
<dbReference type="Gene3D" id="3.20.20.80">
    <property type="entry name" value="Glycosidases"/>
    <property type="match status" value="1"/>
</dbReference>
<dbReference type="InterPro" id="IPR017853">
    <property type="entry name" value="GH"/>
</dbReference>
<dbReference type="Gene3D" id="2.70.98.10">
    <property type="match status" value="1"/>
</dbReference>
<dbReference type="InterPro" id="IPR006101">
    <property type="entry name" value="Glyco_hydro_2"/>
</dbReference>
<sequence>MFVNAWAVQAQDWQNPQVIQHNKLNAKASRKAFNSEQEALSQEVAKDRKVSLDGQWGFQFYTDYQKVPHTLSEIKAQTWEQILVPANWEMQGYGTPIYTNSTYPFPNEMPYIKRENPTGIYQTQFNIPENWTKDDLILHFGGVSSAMYLYVNGQEVGYSQGSRLPAEFDISSYVKAGENELIAKVLRWCDGSYLEDQDHWRMSGIHRSVFIERMPKLGLLDISVRASLDSHYQNGLVEIRPRLNADRQDDLSGYHILAQLYDQDQKPVWAEQLSRPAKQLNKEWYPQRDNVMFGWLKKEVQLPKKWSAEQPNLYTLLVKINDPSGKTIDVLKQKIGFRKVSINNEGELLVNGKSVLLYGVNRHDHNEKTGKVVSREDMRRDVELLKQFNFNAVRTSHYPNDPYFYELCDEYGLYVMDEANIETHGVRGEISNRNEWMYSMMDRVIRMYERDKNHPSIISWSLGNESGCGANHAAMAGWLKDQDPTRFVHYEGAQGDPTNADYLPWNSKEINANYLNPNDPPYVDVLSRMYPTIDVLKRMAEDKSVKRPILMCEYAHAMGNSTGNMKEYWDLIRQKKNLIGGFIWDWMDQGIAMTDEDGKKYWAYGGDFGDKPNDNNFCINGIIASDQTPKPALYECKYVQQPVAFFPVDLSSFDVKILNRFNFNSLDQFQLRWTLRMEGKALQSGAMKLPQVMPNESQQLHIPVKKFSKIAGAEYWLDLELETTKDLLWAKKEHQIATASFEIQNELAAPTMMVKRKGDFEVNERDNELMVRVGKYATATWDKQSGFLNTFSVKGQKVIDSPVLPHFWRALTDNDEQGWKPQNKPMAKWATAVQNAKLEQFEFLQKEDHLEVLTTVSYKQTSASQQIKYLFYQDGTLQITTDLAVGPKTPALLRFGLQWQLNKSLESMTFYGKGPWENYIDRNQSANVNVFHGKVSDFEYDYVVPTENGNRTEVRWLVMSNTKGQGLMFKASEPMEASAHGYSEENLAQAKHINELQGSDTWIVNTDLIQEGVGGIDSWSPNARALKKYTVPANNYHFEIELIPVTGKPTEYVKRGRFNYTSSEMITSK</sequence>
<evidence type="ECO:0000256" key="2">
    <source>
        <dbReference type="ARBA" id="ARBA00001913"/>
    </source>
</evidence>
<dbReference type="InterPro" id="IPR023232">
    <property type="entry name" value="Glyco_hydro_2_AS"/>
</dbReference>
<dbReference type="InterPro" id="IPR006103">
    <property type="entry name" value="Glyco_hydro_2_cat"/>
</dbReference>
<keyword evidence="7" id="KW-0106">Calcium</keyword>
<dbReference type="Pfam" id="PF02837">
    <property type="entry name" value="Glyco_hydro_2_N"/>
    <property type="match status" value="1"/>
</dbReference>
<dbReference type="Gene3D" id="2.60.40.10">
    <property type="entry name" value="Immunoglobulins"/>
    <property type="match status" value="2"/>
</dbReference>
<dbReference type="Pfam" id="PF00703">
    <property type="entry name" value="Glyco_hydro_2"/>
    <property type="match status" value="1"/>
</dbReference>
<dbReference type="PROSITE" id="PS00719">
    <property type="entry name" value="GLYCOSYL_HYDROL_F2_1"/>
    <property type="match status" value="1"/>
</dbReference>
<name>A0ABM7VMT3_9BACT</name>
<gene>
    <name evidence="12" type="primary">lacZ</name>
    <name evidence="12" type="ORF">PEPS_46050</name>
</gene>
<evidence type="ECO:0000256" key="3">
    <source>
        <dbReference type="ARBA" id="ARBA00007401"/>
    </source>
</evidence>
<evidence type="ECO:0000256" key="7">
    <source>
        <dbReference type="ARBA" id="ARBA00022837"/>
    </source>
</evidence>
<dbReference type="SUPFAM" id="SSF49303">
    <property type="entry name" value="beta-Galactosidase/glucuronidase domain"/>
    <property type="match status" value="2"/>
</dbReference>
<evidence type="ECO:0000256" key="4">
    <source>
        <dbReference type="ARBA" id="ARBA00011245"/>
    </source>
</evidence>
<dbReference type="InterPro" id="IPR014718">
    <property type="entry name" value="GH-type_carb-bd"/>
</dbReference>
<dbReference type="InterPro" id="IPR032312">
    <property type="entry name" value="LacZ_4"/>
</dbReference>
<feature type="domain" description="Beta galactosidase small chain/" evidence="11">
    <location>
        <begin position="770"/>
        <end position="1043"/>
    </location>
</feature>
<dbReference type="PANTHER" id="PTHR46323">
    <property type="entry name" value="BETA-GALACTOSIDASE"/>
    <property type="match status" value="1"/>
</dbReference>
<evidence type="ECO:0000256" key="8">
    <source>
        <dbReference type="ARBA" id="ARBA00023295"/>
    </source>
</evidence>
<dbReference type="PANTHER" id="PTHR46323:SF2">
    <property type="entry name" value="BETA-GALACTOSIDASE"/>
    <property type="match status" value="1"/>
</dbReference>
<dbReference type="SUPFAM" id="SSF51445">
    <property type="entry name" value="(Trans)glycosidases"/>
    <property type="match status" value="1"/>
</dbReference>
<dbReference type="InterPro" id="IPR008979">
    <property type="entry name" value="Galactose-bd-like_sf"/>
</dbReference>
<dbReference type="Pfam" id="PF02929">
    <property type="entry name" value="Bgal_small_N"/>
    <property type="match status" value="1"/>
</dbReference>
<comment type="catalytic activity">
    <reaction evidence="1 10">
        <text>Hydrolysis of terminal non-reducing beta-D-galactose residues in beta-D-galactosides.</text>
        <dbReference type="EC" id="3.2.1.23"/>
    </reaction>
</comment>
<comment type="subunit">
    <text evidence="4">Monomer.</text>
</comment>
<keyword evidence="6 10" id="KW-0378">Hydrolase</keyword>
<dbReference type="Pfam" id="PF02836">
    <property type="entry name" value="Glyco_hydro_2_C"/>
    <property type="match status" value="1"/>
</dbReference>
<reference evidence="12 13" key="1">
    <citation type="submission" date="2021-12" db="EMBL/GenBank/DDBJ databases">
        <title>Genome sequencing of bacteria with rrn-lacking chromosome and rrn-plasmid.</title>
        <authorList>
            <person name="Anda M."/>
            <person name="Iwasaki W."/>
        </authorList>
    </citation>
    <scope>NUCLEOTIDE SEQUENCE [LARGE SCALE GENOMIC DNA]</scope>
    <source>
        <strain evidence="12 13">NBRC 101262</strain>
        <plasmid evidence="12 13">pPP8</plasmid>
    </source>
</reference>
<dbReference type="SMART" id="SM01038">
    <property type="entry name" value="Bgal_small_N"/>
    <property type="match status" value="1"/>
</dbReference>
<evidence type="ECO:0000259" key="11">
    <source>
        <dbReference type="SMART" id="SM01038"/>
    </source>
</evidence>
<evidence type="ECO:0000256" key="10">
    <source>
        <dbReference type="RuleBase" id="RU361154"/>
    </source>
</evidence>
<keyword evidence="12" id="KW-0614">Plasmid</keyword>
<dbReference type="PROSITE" id="PS00608">
    <property type="entry name" value="GLYCOSYL_HYDROL_F2_2"/>
    <property type="match status" value="1"/>
</dbReference>
<organism evidence="12 13">
    <name type="scientific">Persicobacter psychrovividus</name>
    <dbReference type="NCBI Taxonomy" id="387638"/>
    <lineage>
        <taxon>Bacteria</taxon>
        <taxon>Pseudomonadati</taxon>
        <taxon>Bacteroidota</taxon>
        <taxon>Cytophagia</taxon>
        <taxon>Cytophagales</taxon>
        <taxon>Persicobacteraceae</taxon>
        <taxon>Persicobacter</taxon>
    </lineage>
</organism>
<dbReference type="InterPro" id="IPR011013">
    <property type="entry name" value="Gal_mutarotase_sf_dom"/>
</dbReference>
<protein>
    <recommendedName>
        <fullName evidence="5 10">Beta-galactosidase</fullName>
        <ecNumber evidence="5 10">3.2.1.23</ecNumber>
    </recommendedName>
    <alternativeName>
        <fullName evidence="9 10">Lactase</fullName>
    </alternativeName>
</protein>
<keyword evidence="13" id="KW-1185">Reference proteome</keyword>
<dbReference type="InterPro" id="IPR023230">
    <property type="entry name" value="Glyco_hydro_2_CS"/>
</dbReference>
<comment type="cofactor">
    <cofactor evidence="2">
        <name>Ca(2+)</name>
        <dbReference type="ChEBI" id="CHEBI:29108"/>
    </cofactor>
</comment>
<dbReference type="SUPFAM" id="SSF49785">
    <property type="entry name" value="Galactose-binding domain-like"/>
    <property type="match status" value="1"/>
</dbReference>
<dbReference type="EMBL" id="AP025300">
    <property type="protein sequence ID" value="BDD02325.1"/>
    <property type="molecule type" value="Genomic_DNA"/>
</dbReference>
<dbReference type="InterPro" id="IPR050347">
    <property type="entry name" value="Bact_Beta-galactosidase"/>
</dbReference>
<dbReference type="EC" id="3.2.1.23" evidence="5 10"/>
<evidence type="ECO:0000256" key="1">
    <source>
        <dbReference type="ARBA" id="ARBA00001412"/>
    </source>
</evidence>
<dbReference type="Pfam" id="PF16353">
    <property type="entry name" value="LacZ_4"/>
    <property type="match status" value="1"/>
</dbReference>
<evidence type="ECO:0000256" key="9">
    <source>
        <dbReference type="ARBA" id="ARBA00032230"/>
    </source>
</evidence>
<dbReference type="InterPro" id="IPR004199">
    <property type="entry name" value="B-gal_small/dom_5"/>
</dbReference>
<comment type="similarity">
    <text evidence="3 10">Belongs to the glycosyl hydrolase 2 family.</text>
</comment>
<dbReference type="Gene3D" id="2.60.120.260">
    <property type="entry name" value="Galactose-binding domain-like"/>
    <property type="match status" value="1"/>
</dbReference>
<dbReference type="PRINTS" id="PR00132">
    <property type="entry name" value="GLHYDRLASE2"/>
</dbReference>
<evidence type="ECO:0000313" key="12">
    <source>
        <dbReference type="EMBL" id="BDD02325.1"/>
    </source>
</evidence>
<keyword evidence="8 10" id="KW-0326">Glycosidase</keyword>